<comment type="caution">
    <text evidence="6">The sequence shown here is derived from an EMBL/GenBank/DDBJ whole genome shotgun (WGS) entry which is preliminary data.</text>
</comment>
<organism evidence="6 7">
    <name type="scientific">Jiella mangrovi</name>
    <dbReference type="NCBI Taxonomy" id="2821407"/>
    <lineage>
        <taxon>Bacteria</taxon>
        <taxon>Pseudomonadati</taxon>
        <taxon>Pseudomonadota</taxon>
        <taxon>Alphaproteobacteria</taxon>
        <taxon>Hyphomicrobiales</taxon>
        <taxon>Aurantimonadaceae</taxon>
        <taxon>Jiella</taxon>
    </lineage>
</organism>
<keyword evidence="4" id="KW-0804">Transcription</keyword>
<accession>A0ABS4BLY5</accession>
<dbReference type="InterPro" id="IPR058163">
    <property type="entry name" value="LysR-type_TF_proteobact-type"/>
</dbReference>
<dbReference type="InterPro" id="IPR005119">
    <property type="entry name" value="LysR_subst-bd"/>
</dbReference>
<dbReference type="Proteomes" id="UP000678276">
    <property type="component" value="Unassembled WGS sequence"/>
</dbReference>
<dbReference type="PANTHER" id="PTHR30537">
    <property type="entry name" value="HTH-TYPE TRANSCRIPTIONAL REGULATOR"/>
    <property type="match status" value="1"/>
</dbReference>
<name>A0ABS4BLY5_9HYPH</name>
<keyword evidence="3" id="KW-0238">DNA-binding</keyword>
<protein>
    <submittedName>
        <fullName evidence="6">LysR family transcriptional regulator</fullName>
    </submittedName>
</protein>
<dbReference type="SUPFAM" id="SSF53850">
    <property type="entry name" value="Periplasmic binding protein-like II"/>
    <property type="match status" value="1"/>
</dbReference>
<evidence type="ECO:0000256" key="3">
    <source>
        <dbReference type="ARBA" id="ARBA00023125"/>
    </source>
</evidence>
<reference evidence="6 7" key="1">
    <citation type="submission" date="2021-04" db="EMBL/GenBank/DDBJ databases">
        <title>Whole genome sequence of Jiella sp. KSK16Y-1.</title>
        <authorList>
            <person name="Tuo L."/>
        </authorList>
    </citation>
    <scope>NUCLEOTIDE SEQUENCE [LARGE SCALE GENOMIC DNA]</scope>
    <source>
        <strain evidence="6 7">KSK16Y-1</strain>
    </source>
</reference>
<dbReference type="InterPro" id="IPR036388">
    <property type="entry name" value="WH-like_DNA-bd_sf"/>
</dbReference>
<evidence type="ECO:0000259" key="5">
    <source>
        <dbReference type="PROSITE" id="PS50931"/>
    </source>
</evidence>
<keyword evidence="7" id="KW-1185">Reference proteome</keyword>
<keyword evidence="2" id="KW-0805">Transcription regulation</keyword>
<dbReference type="SUPFAM" id="SSF46785">
    <property type="entry name" value="Winged helix' DNA-binding domain"/>
    <property type="match status" value="1"/>
</dbReference>
<sequence length="307" mass="34606">MRKRVPLNSVRAFEAAARNASVSKAADELCVTPTAVSHQIRQLEDFLQVRLFVRRNNRIDLTPEARANLLRISQALDLIDTAMVELGGSQEDLRSQLSVAASTSVTSLWLMPKLNEYMAREPEVDFSVRSFLTRKEAETQDTDLKICNWRCEMDCQVEPLLEEETIPVASPALKARFGGDDRALLSQATLVHVDRAYDVQEGAEPDWPRYLGEFGIARPDVKHGPRFNQSGTAIDAAKAGVGIILGRSLLIEEARRRGELVAISEPYPVRSRYYLLSPWRTEGRTALQSFKDWLIETVRHNDHVHVV</sequence>
<evidence type="ECO:0000256" key="1">
    <source>
        <dbReference type="ARBA" id="ARBA00009437"/>
    </source>
</evidence>
<dbReference type="Gene3D" id="3.40.190.10">
    <property type="entry name" value="Periplasmic binding protein-like II"/>
    <property type="match status" value="2"/>
</dbReference>
<dbReference type="InterPro" id="IPR036390">
    <property type="entry name" value="WH_DNA-bd_sf"/>
</dbReference>
<proteinExistence type="inferred from homology"/>
<evidence type="ECO:0000256" key="4">
    <source>
        <dbReference type="ARBA" id="ARBA00023163"/>
    </source>
</evidence>
<dbReference type="Pfam" id="PF00126">
    <property type="entry name" value="HTH_1"/>
    <property type="match status" value="1"/>
</dbReference>
<gene>
    <name evidence="6" type="ORF">J6595_19335</name>
</gene>
<dbReference type="Pfam" id="PF03466">
    <property type="entry name" value="LysR_substrate"/>
    <property type="match status" value="1"/>
</dbReference>
<evidence type="ECO:0000313" key="6">
    <source>
        <dbReference type="EMBL" id="MBP0617745.1"/>
    </source>
</evidence>
<dbReference type="PANTHER" id="PTHR30537:SF5">
    <property type="entry name" value="HTH-TYPE TRANSCRIPTIONAL ACTIVATOR TTDR-RELATED"/>
    <property type="match status" value="1"/>
</dbReference>
<comment type="similarity">
    <text evidence="1">Belongs to the LysR transcriptional regulatory family.</text>
</comment>
<evidence type="ECO:0000256" key="2">
    <source>
        <dbReference type="ARBA" id="ARBA00023015"/>
    </source>
</evidence>
<evidence type="ECO:0000313" key="7">
    <source>
        <dbReference type="Proteomes" id="UP000678276"/>
    </source>
</evidence>
<dbReference type="InterPro" id="IPR000847">
    <property type="entry name" value="LysR_HTH_N"/>
</dbReference>
<dbReference type="PROSITE" id="PS50931">
    <property type="entry name" value="HTH_LYSR"/>
    <property type="match status" value="1"/>
</dbReference>
<feature type="domain" description="HTH lysR-type" evidence="5">
    <location>
        <begin position="5"/>
        <end position="62"/>
    </location>
</feature>
<dbReference type="RefSeq" id="WP_209596810.1">
    <property type="nucleotide sequence ID" value="NZ_JAGJCF010000019.1"/>
</dbReference>
<dbReference type="Gene3D" id="1.10.10.10">
    <property type="entry name" value="Winged helix-like DNA-binding domain superfamily/Winged helix DNA-binding domain"/>
    <property type="match status" value="1"/>
</dbReference>
<dbReference type="EMBL" id="JAGJCF010000019">
    <property type="protein sequence ID" value="MBP0617745.1"/>
    <property type="molecule type" value="Genomic_DNA"/>
</dbReference>